<protein>
    <submittedName>
        <fullName evidence="1">Uncharacterized protein</fullName>
    </submittedName>
</protein>
<evidence type="ECO:0000313" key="1">
    <source>
        <dbReference type="EMBL" id="QKG22477.1"/>
    </source>
</evidence>
<keyword evidence="2" id="KW-1185">Reference proteome</keyword>
<dbReference type="Proteomes" id="UP000501240">
    <property type="component" value="Chromosome"/>
</dbReference>
<reference evidence="1 2" key="1">
    <citation type="submission" date="2020-05" db="EMBL/GenBank/DDBJ databases">
        <title>Actinomadura verrucosospora NRRL-B18236 (PFL_A860) Genome sequencing and assembly.</title>
        <authorList>
            <person name="Samborskyy M."/>
        </authorList>
    </citation>
    <scope>NUCLEOTIDE SEQUENCE [LARGE SCALE GENOMIC DNA]</scope>
    <source>
        <strain evidence="1 2">NRRL:B18236</strain>
    </source>
</reference>
<dbReference type="EMBL" id="CP053892">
    <property type="protein sequence ID" value="QKG22477.1"/>
    <property type="molecule type" value="Genomic_DNA"/>
</dbReference>
<name>A0A7D3ZFW8_ACTVE</name>
<accession>A0A7D3ZFW8</accession>
<sequence length="246" mass="28323">MFWRKQRAAIEGFHPLHRALVLEQGFSVSLPRDQWEPVIQSIARHEAAVKRRRWRITPRTTRVLVPMLRVLAADMPPEGTLSVALDMRGAKVPEKRGPERPVQVSRPILSMKEWFVFDPWLRMRAELRDGSVVELSVTDRIRHRKYKKRNPRGKVKYKHKTKTVQLVSVTRRLGKGASPRPPGTPPPRWVQVRVKDGNRFMIRASAKLAGPLKDDELRERILHVSTEPFRWTPPGAAASAAGRRTQ</sequence>
<dbReference type="RefSeq" id="WP_173096592.1">
    <property type="nucleotide sequence ID" value="NZ_CP053892.1"/>
</dbReference>
<evidence type="ECO:0000313" key="2">
    <source>
        <dbReference type="Proteomes" id="UP000501240"/>
    </source>
</evidence>
<gene>
    <name evidence="1" type="ORF">ACTIVE_4117</name>
</gene>
<organism evidence="1 2">
    <name type="scientific">Actinomadura verrucosospora</name>
    <dbReference type="NCBI Taxonomy" id="46165"/>
    <lineage>
        <taxon>Bacteria</taxon>
        <taxon>Bacillati</taxon>
        <taxon>Actinomycetota</taxon>
        <taxon>Actinomycetes</taxon>
        <taxon>Streptosporangiales</taxon>
        <taxon>Thermomonosporaceae</taxon>
        <taxon>Actinomadura</taxon>
    </lineage>
</organism>
<dbReference type="AlphaFoldDB" id="A0A7D3ZFW8"/>
<proteinExistence type="predicted"/>